<organism evidence="7 8">
    <name type="scientific">Pseudomonas putida</name>
    <name type="common">Arthrobacter siderocapsulatus</name>
    <dbReference type="NCBI Taxonomy" id="303"/>
    <lineage>
        <taxon>Bacteria</taxon>
        <taxon>Pseudomonadati</taxon>
        <taxon>Pseudomonadota</taxon>
        <taxon>Gammaproteobacteria</taxon>
        <taxon>Pseudomonadales</taxon>
        <taxon>Pseudomonadaceae</taxon>
        <taxon>Pseudomonas</taxon>
    </lineage>
</organism>
<keyword evidence="4 5" id="KW-0472">Membrane</keyword>
<dbReference type="GO" id="GO:0012505">
    <property type="term" value="C:endomembrane system"/>
    <property type="evidence" value="ECO:0007669"/>
    <property type="project" value="UniProtKB-SubCell"/>
</dbReference>
<evidence type="ECO:0000256" key="3">
    <source>
        <dbReference type="ARBA" id="ARBA00022989"/>
    </source>
</evidence>
<evidence type="ECO:0000256" key="5">
    <source>
        <dbReference type="SAM" id="Phobius"/>
    </source>
</evidence>
<sequence length="109" mass="12013">MPDPQLAHTDDGLQPERTLLAWRRTILALVVCSCFFLRWVPHHRWLAVTPAVLCLLAAGAAWLCLRRSYQRHVTGLQAETIASGITVNLLLAVCVTALCAVELAAILAW</sequence>
<evidence type="ECO:0000256" key="2">
    <source>
        <dbReference type="ARBA" id="ARBA00022692"/>
    </source>
</evidence>
<evidence type="ECO:0000313" key="8">
    <source>
        <dbReference type="Proteomes" id="UP000464480"/>
    </source>
</evidence>
<dbReference type="RefSeq" id="WP_159411042.1">
    <property type="nucleotide sequence ID" value="NZ_CP026115.2"/>
</dbReference>
<comment type="subcellular location">
    <subcellularLocation>
        <location evidence="1">Endomembrane system</location>
        <topology evidence="1">Multi-pass membrane protein</topology>
    </subcellularLocation>
</comment>
<feature type="transmembrane region" description="Helical" evidence="5">
    <location>
        <begin position="45"/>
        <end position="65"/>
    </location>
</feature>
<name>A0A6I6Y285_PSEPU</name>
<proteinExistence type="predicted"/>
<dbReference type="InterPro" id="IPR003807">
    <property type="entry name" value="DUF202"/>
</dbReference>
<keyword evidence="3 5" id="KW-1133">Transmembrane helix</keyword>
<dbReference type="EMBL" id="CP026115">
    <property type="protein sequence ID" value="QHG65717.1"/>
    <property type="molecule type" value="Genomic_DNA"/>
</dbReference>
<evidence type="ECO:0000259" key="6">
    <source>
        <dbReference type="Pfam" id="PF02656"/>
    </source>
</evidence>
<evidence type="ECO:0000256" key="1">
    <source>
        <dbReference type="ARBA" id="ARBA00004127"/>
    </source>
</evidence>
<accession>A0A6I6Y285</accession>
<reference evidence="7 8" key="1">
    <citation type="submission" date="2020-02" db="EMBL/GenBank/DDBJ databases">
        <title>Pseudomonas Putida W5 Complete Genome Assembly.</title>
        <authorList>
            <person name="Yuan Z.-C."/>
            <person name="Shaw G.A."/>
            <person name="Cusano A.D."/>
            <person name="Caddey B.J."/>
            <person name="Weselowski B.J."/>
        </authorList>
    </citation>
    <scope>NUCLEOTIDE SEQUENCE [LARGE SCALE GENOMIC DNA]</scope>
    <source>
        <strain evidence="7 8">W5</strain>
    </source>
</reference>
<evidence type="ECO:0000256" key="4">
    <source>
        <dbReference type="ARBA" id="ARBA00023136"/>
    </source>
</evidence>
<dbReference type="Proteomes" id="UP000464480">
    <property type="component" value="Chromosome"/>
</dbReference>
<evidence type="ECO:0000313" key="7">
    <source>
        <dbReference type="EMBL" id="QHG65717.1"/>
    </source>
</evidence>
<protein>
    <submittedName>
        <fullName evidence="7">DUF202 domain-containing protein</fullName>
    </submittedName>
</protein>
<dbReference type="Pfam" id="PF02656">
    <property type="entry name" value="DUF202"/>
    <property type="match status" value="1"/>
</dbReference>
<gene>
    <name evidence="7" type="ORF">C2H86_15490</name>
</gene>
<feature type="domain" description="DUF202" evidence="6">
    <location>
        <begin position="10"/>
        <end position="73"/>
    </location>
</feature>
<feature type="transmembrane region" description="Helical" evidence="5">
    <location>
        <begin position="85"/>
        <end position="108"/>
    </location>
</feature>
<keyword evidence="2 5" id="KW-0812">Transmembrane</keyword>
<feature type="transmembrane region" description="Helical" evidence="5">
    <location>
        <begin position="21"/>
        <end position="39"/>
    </location>
</feature>
<dbReference type="AlphaFoldDB" id="A0A6I6Y285"/>